<dbReference type="EMBL" id="SDRB02006311">
    <property type="protein sequence ID" value="THG12852.1"/>
    <property type="molecule type" value="Genomic_DNA"/>
</dbReference>
<dbReference type="Pfam" id="PF05641">
    <property type="entry name" value="Agenet"/>
    <property type="match status" value="1"/>
</dbReference>
<dbReference type="SMART" id="SM01191">
    <property type="entry name" value="ENT"/>
    <property type="match status" value="1"/>
</dbReference>
<dbReference type="CDD" id="cd20406">
    <property type="entry name" value="Tudor_Agenet_AtDUF_rpt2_4"/>
    <property type="match status" value="1"/>
</dbReference>
<dbReference type="InterPro" id="IPR005491">
    <property type="entry name" value="ENT_dom"/>
</dbReference>
<dbReference type="InterPro" id="IPR008395">
    <property type="entry name" value="Agenet-like_dom"/>
</dbReference>
<dbReference type="SUPFAM" id="SSF158639">
    <property type="entry name" value="ENT-like"/>
    <property type="match status" value="1"/>
</dbReference>
<evidence type="ECO:0000256" key="3">
    <source>
        <dbReference type="SAM" id="MobiDB-lite"/>
    </source>
</evidence>
<feature type="compositionally biased region" description="Acidic residues" evidence="3">
    <location>
        <begin position="656"/>
        <end position="665"/>
    </location>
</feature>
<accession>A0A4S4E9P6</accession>
<dbReference type="Gene3D" id="1.10.1240.40">
    <property type="entry name" value="ENT domain"/>
    <property type="match status" value="1"/>
</dbReference>
<evidence type="ECO:0000259" key="4">
    <source>
        <dbReference type="PROSITE" id="PS51138"/>
    </source>
</evidence>
<dbReference type="PROSITE" id="PS51138">
    <property type="entry name" value="ENT"/>
    <property type="match status" value="1"/>
</dbReference>
<comment type="caution">
    <text evidence="5">The sequence shown here is derived from an EMBL/GenBank/DDBJ whole genome shotgun (WGS) entry which is preliminary data.</text>
</comment>
<dbReference type="PANTHER" id="PTHR31917">
    <property type="entry name" value="AGENET DOMAIN-CONTAINING PROTEIN-RELATED"/>
    <property type="match status" value="1"/>
</dbReference>
<dbReference type="PANTHER" id="PTHR31917:SF5">
    <property type="entry name" value="OS02G0204500 PROTEIN"/>
    <property type="match status" value="1"/>
</dbReference>
<evidence type="ECO:0000256" key="1">
    <source>
        <dbReference type="ARBA" id="ARBA00004123"/>
    </source>
</evidence>
<evidence type="ECO:0000313" key="6">
    <source>
        <dbReference type="Proteomes" id="UP000306102"/>
    </source>
</evidence>
<dbReference type="InterPro" id="IPR014002">
    <property type="entry name" value="Agenet_dom_plant"/>
</dbReference>
<evidence type="ECO:0000313" key="5">
    <source>
        <dbReference type="EMBL" id="THG12852.1"/>
    </source>
</evidence>
<keyword evidence="6" id="KW-1185">Reference proteome</keyword>
<gene>
    <name evidence="5" type="ORF">TEA_018646</name>
</gene>
<dbReference type="InterPro" id="IPR036142">
    <property type="entry name" value="ENT_dom-like_sf"/>
</dbReference>
<name>A0A4S4E9P6_CAMSN</name>
<comment type="subcellular location">
    <subcellularLocation>
        <location evidence="1">Nucleus</location>
    </subcellularLocation>
</comment>
<dbReference type="Proteomes" id="UP000306102">
    <property type="component" value="Unassembled WGS sequence"/>
</dbReference>
<evidence type="ECO:0000256" key="2">
    <source>
        <dbReference type="ARBA" id="ARBA00023242"/>
    </source>
</evidence>
<dbReference type="SMART" id="SM00743">
    <property type="entry name" value="Agenet"/>
    <property type="match status" value="2"/>
</dbReference>
<proteinExistence type="predicted"/>
<feature type="region of interest" description="Disordered" evidence="3">
    <location>
        <begin position="644"/>
        <end position="665"/>
    </location>
</feature>
<reference evidence="5 6" key="1">
    <citation type="journal article" date="2018" name="Proc. Natl. Acad. Sci. U.S.A.">
        <title>Draft genome sequence of Camellia sinensis var. sinensis provides insights into the evolution of the tea genome and tea quality.</title>
        <authorList>
            <person name="Wei C."/>
            <person name="Yang H."/>
            <person name="Wang S."/>
            <person name="Zhao J."/>
            <person name="Liu C."/>
            <person name="Gao L."/>
            <person name="Xia E."/>
            <person name="Lu Y."/>
            <person name="Tai Y."/>
            <person name="She G."/>
            <person name="Sun J."/>
            <person name="Cao H."/>
            <person name="Tong W."/>
            <person name="Gao Q."/>
            <person name="Li Y."/>
            <person name="Deng W."/>
            <person name="Jiang X."/>
            <person name="Wang W."/>
            <person name="Chen Q."/>
            <person name="Zhang S."/>
            <person name="Li H."/>
            <person name="Wu J."/>
            <person name="Wang P."/>
            <person name="Li P."/>
            <person name="Shi C."/>
            <person name="Zheng F."/>
            <person name="Jian J."/>
            <person name="Huang B."/>
            <person name="Shan D."/>
            <person name="Shi M."/>
            <person name="Fang C."/>
            <person name="Yue Y."/>
            <person name="Li F."/>
            <person name="Li D."/>
            <person name="Wei S."/>
            <person name="Han B."/>
            <person name="Jiang C."/>
            <person name="Yin Y."/>
            <person name="Xia T."/>
            <person name="Zhang Z."/>
            <person name="Bennetzen J.L."/>
            <person name="Zhao S."/>
            <person name="Wan X."/>
        </authorList>
    </citation>
    <scope>NUCLEOTIDE SEQUENCE [LARGE SCALE GENOMIC DNA]</scope>
    <source>
        <strain evidence="6">cv. Shuchazao</strain>
        <tissue evidence="5">Leaf</tissue>
    </source>
</reference>
<dbReference type="GO" id="GO:0005634">
    <property type="term" value="C:nucleus"/>
    <property type="evidence" value="ECO:0007669"/>
    <property type="project" value="UniProtKB-SubCell"/>
</dbReference>
<organism evidence="5 6">
    <name type="scientific">Camellia sinensis var. sinensis</name>
    <name type="common">China tea</name>
    <dbReference type="NCBI Taxonomy" id="542762"/>
    <lineage>
        <taxon>Eukaryota</taxon>
        <taxon>Viridiplantae</taxon>
        <taxon>Streptophyta</taxon>
        <taxon>Embryophyta</taxon>
        <taxon>Tracheophyta</taxon>
        <taxon>Spermatophyta</taxon>
        <taxon>Magnoliopsida</taxon>
        <taxon>eudicotyledons</taxon>
        <taxon>Gunneridae</taxon>
        <taxon>Pentapetalae</taxon>
        <taxon>asterids</taxon>
        <taxon>Ericales</taxon>
        <taxon>Theaceae</taxon>
        <taxon>Camellia</taxon>
    </lineage>
</organism>
<protein>
    <recommendedName>
        <fullName evidence="4">ENT domain-containing protein</fullName>
    </recommendedName>
</protein>
<sequence>MYRASSSARVSDEFLVNLLLAAKASPVLKSSASGDLPVYDQISDAIKKEISPLQKSPRLWGENVANSQSEGLLVVDPQSKDQIQGLGPYHLVSEHSIFELSSLPTLPFIIINMTVKELEEQIAALTTRMDVMSSNVKLAFSSLVINAKSHNYLSWKVNWRSKLRFAAFGIENIVIMRFKKGSKVEILCKNEVPSGYWHCAEIICGNGHNYTVRYEMDPGATNEAIVGRVSRKSIRPYPPLVELSENWVPGDVVEVFQNFSWKMATVSKILGRNYFLVRLLGSSHEFKLSKFDLRVRQSWEDDKWFVIGKGGSNCEDGKHCEWPILKYNHKLSSQVKKTDTRMTFHVKDEHCTAKNKANFQESRIVSSRTLKRGFSNCYSQVEAPARTSQKFRVIEKEGRCHRLLAANPSPLPEKVDAVASHREMVSETNNFIEVHVGREKPSGAVGCNDTDNFPCSVASCSVNSHNSFKLHRNFSGGRVEDTDGNFSDAESVFRWGHEEGNCLLPTREELAEEIHRLELHAYRCTMEALHASGPLSWEQETLVTNLRLSLHISNDEHLMELRNLVSTATSIPINLVSGIYVARTRPLRQRLGVGHVSDTDTCRTRGGHVSDTLPNVSLFFFEFLQPDTCLDTVGHAMDTLWTEREKNPNLLQTEREGEEPVEMEP</sequence>
<feature type="domain" description="ENT" evidence="4">
    <location>
        <begin position="510"/>
        <end position="598"/>
    </location>
</feature>
<dbReference type="AlphaFoldDB" id="A0A4S4E9P6"/>
<dbReference type="Pfam" id="PF03735">
    <property type="entry name" value="ENT"/>
    <property type="match status" value="1"/>
</dbReference>
<keyword evidence="2" id="KW-0539">Nucleus</keyword>